<proteinExistence type="predicted"/>
<keyword evidence="1" id="KW-0472">Membrane</keyword>
<gene>
    <name evidence="2" type="ORF">HELGO_WM10897</name>
</gene>
<feature type="transmembrane region" description="Helical" evidence="1">
    <location>
        <begin position="73"/>
        <end position="95"/>
    </location>
</feature>
<protein>
    <submittedName>
        <fullName evidence="2">Uncharacterized protein</fullName>
    </submittedName>
</protein>
<feature type="transmembrane region" description="Helical" evidence="1">
    <location>
        <begin position="41"/>
        <end position="61"/>
    </location>
</feature>
<feature type="transmembrane region" description="Helical" evidence="1">
    <location>
        <begin position="12"/>
        <end position="35"/>
    </location>
</feature>
<feature type="transmembrane region" description="Helical" evidence="1">
    <location>
        <begin position="107"/>
        <end position="128"/>
    </location>
</feature>
<sequence>MLQSNTISSYAIHGVLAAICAGIVGGILLGGITYSKFGTTAFAYAAMAFSGISLIMGLVIIPMMLLRRVLSEPYYFITLILLGFFGTMLAVNLMMGNNLLSDTAWQQWIVVSYGITGTLCMLVAWIYLHYSQAKWFNA</sequence>
<accession>A0A6S6S1S7</accession>
<dbReference type="AlphaFoldDB" id="A0A6S6S1S7"/>
<evidence type="ECO:0000313" key="2">
    <source>
        <dbReference type="EMBL" id="CAA6802311.1"/>
    </source>
</evidence>
<organism evidence="2">
    <name type="scientific">uncultured Thiotrichaceae bacterium</name>
    <dbReference type="NCBI Taxonomy" id="298394"/>
    <lineage>
        <taxon>Bacteria</taxon>
        <taxon>Pseudomonadati</taxon>
        <taxon>Pseudomonadota</taxon>
        <taxon>Gammaproteobacteria</taxon>
        <taxon>Thiotrichales</taxon>
        <taxon>Thiotrichaceae</taxon>
        <taxon>environmental samples</taxon>
    </lineage>
</organism>
<reference evidence="2" key="1">
    <citation type="submission" date="2020-01" db="EMBL/GenBank/DDBJ databases">
        <authorList>
            <person name="Meier V. D."/>
            <person name="Meier V D."/>
        </authorList>
    </citation>
    <scope>NUCLEOTIDE SEQUENCE</scope>
    <source>
        <strain evidence="2">HLG_WM_MAG_07</strain>
    </source>
</reference>
<keyword evidence="1" id="KW-0812">Transmembrane</keyword>
<keyword evidence="1" id="KW-1133">Transmembrane helix</keyword>
<dbReference type="EMBL" id="CACVAY010000012">
    <property type="protein sequence ID" value="CAA6802311.1"/>
    <property type="molecule type" value="Genomic_DNA"/>
</dbReference>
<name>A0A6S6S1S7_9GAMM</name>
<evidence type="ECO:0000256" key="1">
    <source>
        <dbReference type="SAM" id="Phobius"/>
    </source>
</evidence>